<keyword evidence="3" id="KW-1185">Reference proteome</keyword>
<feature type="compositionally biased region" description="Basic residues" evidence="1">
    <location>
        <begin position="310"/>
        <end position="321"/>
    </location>
</feature>
<evidence type="ECO:0000256" key="1">
    <source>
        <dbReference type="SAM" id="MobiDB-lite"/>
    </source>
</evidence>
<organism evidence="4">
    <name type="scientific">Echinostoma caproni</name>
    <dbReference type="NCBI Taxonomy" id="27848"/>
    <lineage>
        <taxon>Eukaryota</taxon>
        <taxon>Metazoa</taxon>
        <taxon>Spiralia</taxon>
        <taxon>Lophotrochozoa</taxon>
        <taxon>Platyhelminthes</taxon>
        <taxon>Trematoda</taxon>
        <taxon>Digenea</taxon>
        <taxon>Plagiorchiida</taxon>
        <taxon>Echinostomata</taxon>
        <taxon>Echinostomatoidea</taxon>
        <taxon>Echinostomatidae</taxon>
        <taxon>Echinostoma</taxon>
    </lineage>
</organism>
<sequence>MRGRYYQNIEQPETDNHSLIKRIQETSVVLSDLDGLLVNSENFNQVFVHRTSKAWMRSTISRVVKSDLHLRKFLQVLVSFITSERHPEWARHALVWLRFLLSNYPIPNSTWSNLRRVMAPLRSHANEMAGLHDSYVRAALRGTAVEQWFTQKKVENEETNRERLFYDTINGIPSTGFVFVDVIAGSIGHGGVLIQEVCDPMNRTPAPNGLRLSHTAPLPCGSDGYLLLLTRELEFIVKLGQQTTSESDEETKFLLLGREIHKDPDEELSVASTTTAAATTTATVNHTPVNSPQSKRSPGKANLTDSKSPSPKKRRFSVSRT</sequence>
<name>A0A183AHX3_9TREM</name>
<proteinExistence type="predicted"/>
<dbReference type="AlphaFoldDB" id="A0A183AHX3"/>
<feature type="compositionally biased region" description="Low complexity" evidence="1">
    <location>
        <begin position="273"/>
        <end position="283"/>
    </location>
</feature>
<feature type="compositionally biased region" description="Polar residues" evidence="1">
    <location>
        <begin position="284"/>
        <end position="296"/>
    </location>
</feature>
<feature type="region of interest" description="Disordered" evidence="1">
    <location>
        <begin position="273"/>
        <end position="321"/>
    </location>
</feature>
<evidence type="ECO:0000313" key="4">
    <source>
        <dbReference type="WBParaSite" id="ECPE_0000657101-mRNA-1"/>
    </source>
</evidence>
<gene>
    <name evidence="2" type="ORF">ECPE_LOCUS6558</name>
</gene>
<dbReference type="WBParaSite" id="ECPE_0000657101-mRNA-1">
    <property type="protein sequence ID" value="ECPE_0000657101-mRNA-1"/>
    <property type="gene ID" value="ECPE_0000657101"/>
</dbReference>
<evidence type="ECO:0000313" key="3">
    <source>
        <dbReference type="Proteomes" id="UP000272942"/>
    </source>
</evidence>
<dbReference type="OrthoDB" id="6286491at2759"/>
<dbReference type="EMBL" id="UZAN01043567">
    <property type="protein sequence ID" value="VDP78675.1"/>
    <property type="molecule type" value="Genomic_DNA"/>
</dbReference>
<reference evidence="2 3" key="2">
    <citation type="submission" date="2018-11" db="EMBL/GenBank/DDBJ databases">
        <authorList>
            <consortium name="Pathogen Informatics"/>
        </authorList>
    </citation>
    <scope>NUCLEOTIDE SEQUENCE [LARGE SCALE GENOMIC DNA]</scope>
    <source>
        <strain evidence="2 3">Egypt</strain>
    </source>
</reference>
<protein>
    <submittedName>
        <fullName evidence="4">Rap-GAP domain-containing protein</fullName>
    </submittedName>
</protein>
<evidence type="ECO:0000313" key="2">
    <source>
        <dbReference type="EMBL" id="VDP78675.1"/>
    </source>
</evidence>
<accession>A0A183AHX3</accession>
<reference evidence="4" key="1">
    <citation type="submission" date="2016-06" db="UniProtKB">
        <authorList>
            <consortium name="WormBaseParasite"/>
        </authorList>
    </citation>
    <scope>IDENTIFICATION</scope>
</reference>
<dbReference type="Proteomes" id="UP000272942">
    <property type="component" value="Unassembled WGS sequence"/>
</dbReference>